<comment type="cofactor">
    <cofactor evidence="1">
        <name>NAD(+)</name>
        <dbReference type="ChEBI" id="CHEBI:57540"/>
    </cofactor>
</comment>
<keyword evidence="7" id="KW-0210">Decarboxylase</keyword>
<evidence type="ECO:0000256" key="1">
    <source>
        <dbReference type="ARBA" id="ARBA00001911"/>
    </source>
</evidence>
<dbReference type="PANTHER" id="PTHR43078:SF6">
    <property type="entry name" value="UDP-GLUCURONIC ACID DECARBOXYLASE 1"/>
    <property type="match status" value="1"/>
</dbReference>
<evidence type="ECO:0000256" key="4">
    <source>
        <dbReference type="ARBA" id="ARBA00007505"/>
    </source>
</evidence>
<comment type="similarity">
    <text evidence="4">Belongs to the NAD(P)-dependent epimerase/dehydratase family. UDP-glucuronic acid decarboxylase subfamily.</text>
</comment>
<dbReference type="Gene3D" id="3.40.50.720">
    <property type="entry name" value="NAD(P)-binding Rossmann-like Domain"/>
    <property type="match status" value="1"/>
</dbReference>
<evidence type="ECO:0000256" key="6">
    <source>
        <dbReference type="ARBA" id="ARBA00022692"/>
    </source>
</evidence>
<dbReference type="EMBL" id="AZAC01000001">
    <property type="protein sequence ID" value="KIX15841.1"/>
    <property type="molecule type" value="Genomic_DNA"/>
</dbReference>
<comment type="pathway">
    <text evidence="3">Nucleotide-sugar biosynthesis; UDP-alpha-D-xylose biosynthesis; UDP-alpha-D-xylose from UDP-alpha-D-glucuronate: step 1/1.</text>
</comment>
<organism evidence="15 16">
    <name type="scientific">Dethiosulfatarculus sandiegensis</name>
    <dbReference type="NCBI Taxonomy" id="1429043"/>
    <lineage>
        <taxon>Bacteria</taxon>
        <taxon>Pseudomonadati</taxon>
        <taxon>Thermodesulfobacteriota</taxon>
        <taxon>Desulfarculia</taxon>
        <taxon>Desulfarculales</taxon>
        <taxon>Desulfarculaceae</taxon>
        <taxon>Dethiosulfatarculus</taxon>
    </lineage>
</organism>
<evidence type="ECO:0000256" key="10">
    <source>
        <dbReference type="ARBA" id="ARBA00023027"/>
    </source>
</evidence>
<proteinExistence type="inferred from homology"/>
<sequence>MNQLAEQPVHALITGGAGFIGSHLAHFLLEKGQHVHIVDDLSTGSITNLDELRKNPNFGHTIADVQDEPLMAELVDRADVVYHLAAAVGVRLIVESPVRTIETNIGCTEVILRLANKKRKKVVVASTSEVYGKNDSVPFLEDHDLVMGSTSKARWSYACSKAIDEFLALAYHRARGLPVVVVRLFNTVGPRQTGRYGMVLPTFVRQALMGQPITVFGDGKQSRCFSYVGEVVECLYKLAHCPEAEGQVVNVGSRHEITIEDLAVLVKELTESTSEIVKISYDEAYAEGFEDMPRRIPDVSKLEGLIGKSPQMDIAEIAKSVIQHYRER</sequence>
<name>A0A0D2JJK6_9BACT</name>
<feature type="domain" description="NAD(P)-binding" evidence="14">
    <location>
        <begin position="12"/>
        <end position="319"/>
    </location>
</feature>
<dbReference type="STRING" id="1429043.X474_00570"/>
<comment type="caution">
    <text evidence="15">The sequence shown here is derived from an EMBL/GenBank/DDBJ whole genome shotgun (WGS) entry which is preliminary data.</text>
</comment>
<dbReference type="SUPFAM" id="SSF51735">
    <property type="entry name" value="NAD(P)-binding Rossmann-fold domains"/>
    <property type="match status" value="1"/>
</dbReference>
<accession>A0A0D2JJK6</accession>
<dbReference type="GO" id="GO:0042732">
    <property type="term" value="P:D-xylose metabolic process"/>
    <property type="evidence" value="ECO:0007669"/>
    <property type="project" value="InterPro"/>
</dbReference>
<dbReference type="Pfam" id="PF16363">
    <property type="entry name" value="GDP_Man_Dehyd"/>
    <property type="match status" value="1"/>
</dbReference>
<keyword evidence="10" id="KW-0520">NAD</keyword>
<keyword evidence="9" id="KW-1133">Transmembrane helix</keyword>
<dbReference type="InParanoid" id="A0A0D2JJK6"/>
<dbReference type="GO" id="GO:0005737">
    <property type="term" value="C:cytoplasm"/>
    <property type="evidence" value="ECO:0007669"/>
    <property type="project" value="TreeGrafter"/>
</dbReference>
<reference evidence="15 16" key="1">
    <citation type="submission" date="2013-11" db="EMBL/GenBank/DDBJ databases">
        <title>Metagenomic analysis of a methanogenic consortium involved in long chain n-alkane degradation.</title>
        <authorList>
            <person name="Davidova I.A."/>
            <person name="Callaghan A.V."/>
            <person name="Wawrik B."/>
            <person name="Pruitt S."/>
            <person name="Marks C."/>
            <person name="Duncan K.E."/>
            <person name="Suflita J.M."/>
        </authorList>
    </citation>
    <scope>NUCLEOTIDE SEQUENCE [LARGE SCALE GENOMIC DNA]</scope>
    <source>
        <strain evidence="15 16">SPR</strain>
    </source>
</reference>
<evidence type="ECO:0000256" key="12">
    <source>
        <dbReference type="ARBA" id="ARBA00023136"/>
    </source>
</evidence>
<evidence type="ECO:0000256" key="3">
    <source>
        <dbReference type="ARBA" id="ARBA00005100"/>
    </source>
</evidence>
<evidence type="ECO:0000313" key="16">
    <source>
        <dbReference type="Proteomes" id="UP000032233"/>
    </source>
</evidence>
<dbReference type="InterPro" id="IPR036291">
    <property type="entry name" value="NAD(P)-bd_dom_sf"/>
</dbReference>
<evidence type="ECO:0000256" key="7">
    <source>
        <dbReference type="ARBA" id="ARBA00022793"/>
    </source>
</evidence>
<dbReference type="InterPro" id="IPR044516">
    <property type="entry name" value="UXS-like"/>
</dbReference>
<dbReference type="EC" id="4.1.1.35" evidence="5"/>
<keyword evidence="8" id="KW-0735">Signal-anchor</keyword>
<dbReference type="Proteomes" id="UP000032233">
    <property type="component" value="Unassembled WGS sequence"/>
</dbReference>
<evidence type="ECO:0000313" key="15">
    <source>
        <dbReference type="EMBL" id="KIX15841.1"/>
    </source>
</evidence>
<evidence type="ECO:0000256" key="8">
    <source>
        <dbReference type="ARBA" id="ARBA00022968"/>
    </source>
</evidence>
<dbReference type="InterPro" id="IPR016040">
    <property type="entry name" value="NAD(P)-bd_dom"/>
</dbReference>
<gene>
    <name evidence="15" type="ORF">X474_00570</name>
</gene>
<keyword evidence="12" id="KW-0472">Membrane</keyword>
<evidence type="ECO:0000256" key="2">
    <source>
        <dbReference type="ARBA" id="ARBA00004447"/>
    </source>
</evidence>
<dbReference type="GO" id="GO:0070403">
    <property type="term" value="F:NAD+ binding"/>
    <property type="evidence" value="ECO:0007669"/>
    <property type="project" value="InterPro"/>
</dbReference>
<evidence type="ECO:0000256" key="13">
    <source>
        <dbReference type="ARBA" id="ARBA00023239"/>
    </source>
</evidence>
<dbReference type="UniPathway" id="UPA00796">
    <property type="reaction ID" value="UER00771"/>
</dbReference>
<keyword evidence="16" id="KW-1185">Reference proteome</keyword>
<evidence type="ECO:0000256" key="9">
    <source>
        <dbReference type="ARBA" id="ARBA00022989"/>
    </source>
</evidence>
<dbReference type="AlphaFoldDB" id="A0A0D2JJK6"/>
<dbReference type="GO" id="GO:0033320">
    <property type="term" value="P:UDP-D-xylose biosynthetic process"/>
    <property type="evidence" value="ECO:0007669"/>
    <property type="project" value="UniProtKB-UniPathway"/>
</dbReference>
<dbReference type="PATRIC" id="fig|1429043.3.peg.117"/>
<evidence type="ECO:0000259" key="14">
    <source>
        <dbReference type="Pfam" id="PF16363"/>
    </source>
</evidence>
<evidence type="ECO:0000256" key="11">
    <source>
        <dbReference type="ARBA" id="ARBA00023034"/>
    </source>
</evidence>
<keyword evidence="13" id="KW-0456">Lyase</keyword>
<evidence type="ECO:0000256" key="5">
    <source>
        <dbReference type="ARBA" id="ARBA00012290"/>
    </source>
</evidence>
<comment type="subcellular location">
    <subcellularLocation>
        <location evidence="2">Golgi apparatus</location>
        <location evidence="2">Golgi stack membrane</location>
        <topology evidence="2">Single-pass type II membrane protein</topology>
    </subcellularLocation>
</comment>
<dbReference type="PANTHER" id="PTHR43078">
    <property type="entry name" value="UDP-GLUCURONIC ACID DECARBOXYLASE-RELATED"/>
    <property type="match status" value="1"/>
</dbReference>
<dbReference type="RefSeq" id="WP_044346101.1">
    <property type="nucleotide sequence ID" value="NZ_AZAC01000001.1"/>
</dbReference>
<dbReference type="FunCoup" id="A0A0D2JJK6">
    <property type="interactions" value="307"/>
</dbReference>
<keyword evidence="11" id="KW-0333">Golgi apparatus</keyword>
<keyword evidence="6" id="KW-0812">Transmembrane</keyword>
<protein>
    <recommendedName>
        <fullName evidence="5">UDP-glucuronate decarboxylase</fullName>
        <ecNumber evidence="5">4.1.1.35</ecNumber>
    </recommendedName>
</protein>
<dbReference type="GO" id="GO:0048040">
    <property type="term" value="F:UDP-glucuronate decarboxylase activity"/>
    <property type="evidence" value="ECO:0007669"/>
    <property type="project" value="UniProtKB-EC"/>
</dbReference>